<reference evidence="1 2" key="2">
    <citation type="journal article" date="2018" name="Plant J.">
        <title>The Physcomitrella patens chromosome-scale assembly reveals moss genome structure and evolution.</title>
        <authorList>
            <person name="Lang D."/>
            <person name="Ullrich K.K."/>
            <person name="Murat F."/>
            <person name="Fuchs J."/>
            <person name="Jenkins J."/>
            <person name="Haas F.B."/>
            <person name="Piednoel M."/>
            <person name="Gundlach H."/>
            <person name="Van Bel M."/>
            <person name="Meyberg R."/>
            <person name="Vives C."/>
            <person name="Morata J."/>
            <person name="Symeonidi A."/>
            <person name="Hiss M."/>
            <person name="Muchero W."/>
            <person name="Kamisugi Y."/>
            <person name="Saleh O."/>
            <person name="Blanc G."/>
            <person name="Decker E.L."/>
            <person name="van Gessel N."/>
            <person name="Grimwood J."/>
            <person name="Hayes R.D."/>
            <person name="Graham S.W."/>
            <person name="Gunter L.E."/>
            <person name="McDaniel S.F."/>
            <person name="Hoernstein S.N.W."/>
            <person name="Larsson A."/>
            <person name="Li F.W."/>
            <person name="Perroud P.F."/>
            <person name="Phillips J."/>
            <person name="Ranjan P."/>
            <person name="Rokshar D.S."/>
            <person name="Rothfels C.J."/>
            <person name="Schneider L."/>
            <person name="Shu S."/>
            <person name="Stevenson D.W."/>
            <person name="Thummler F."/>
            <person name="Tillich M."/>
            <person name="Villarreal Aguilar J.C."/>
            <person name="Widiez T."/>
            <person name="Wong G.K."/>
            <person name="Wymore A."/>
            <person name="Zhang Y."/>
            <person name="Zimmer A.D."/>
            <person name="Quatrano R.S."/>
            <person name="Mayer K.F.X."/>
            <person name="Goodstein D."/>
            <person name="Casacuberta J.M."/>
            <person name="Vandepoele K."/>
            <person name="Reski R."/>
            <person name="Cuming A.C."/>
            <person name="Tuskan G.A."/>
            <person name="Maumus F."/>
            <person name="Salse J."/>
            <person name="Schmutz J."/>
            <person name="Rensing S.A."/>
        </authorList>
    </citation>
    <scope>NUCLEOTIDE SEQUENCE [LARGE SCALE GENOMIC DNA]</scope>
    <source>
        <strain evidence="1 2">cv. Gransden 2004</strain>
    </source>
</reference>
<accession>A0A7I4FKT1</accession>
<reference evidence="1" key="3">
    <citation type="submission" date="2020-12" db="UniProtKB">
        <authorList>
            <consortium name="EnsemblPlants"/>
        </authorList>
    </citation>
    <scope>IDENTIFICATION</scope>
</reference>
<reference evidence="1 2" key="1">
    <citation type="journal article" date="2008" name="Science">
        <title>The Physcomitrella genome reveals evolutionary insights into the conquest of land by plants.</title>
        <authorList>
            <person name="Rensing S."/>
            <person name="Lang D."/>
            <person name="Zimmer A."/>
            <person name="Terry A."/>
            <person name="Salamov A."/>
            <person name="Shapiro H."/>
            <person name="Nishiyama T."/>
            <person name="Perroud P.-F."/>
            <person name="Lindquist E."/>
            <person name="Kamisugi Y."/>
            <person name="Tanahashi T."/>
            <person name="Sakakibara K."/>
            <person name="Fujita T."/>
            <person name="Oishi K."/>
            <person name="Shin-I T."/>
            <person name="Kuroki Y."/>
            <person name="Toyoda A."/>
            <person name="Suzuki Y."/>
            <person name="Hashimoto A."/>
            <person name="Yamaguchi K."/>
            <person name="Sugano A."/>
            <person name="Kohara Y."/>
            <person name="Fujiyama A."/>
            <person name="Anterola A."/>
            <person name="Aoki S."/>
            <person name="Ashton N."/>
            <person name="Barbazuk W.B."/>
            <person name="Barker E."/>
            <person name="Bennetzen J."/>
            <person name="Bezanilla M."/>
            <person name="Blankenship R."/>
            <person name="Cho S.H."/>
            <person name="Dutcher S."/>
            <person name="Estelle M."/>
            <person name="Fawcett J.A."/>
            <person name="Gundlach H."/>
            <person name="Hanada K."/>
            <person name="Heyl A."/>
            <person name="Hicks K.A."/>
            <person name="Hugh J."/>
            <person name="Lohr M."/>
            <person name="Mayer K."/>
            <person name="Melkozernov A."/>
            <person name="Murata T."/>
            <person name="Nelson D."/>
            <person name="Pils B."/>
            <person name="Prigge M."/>
            <person name="Reiss B."/>
            <person name="Renner T."/>
            <person name="Rombauts S."/>
            <person name="Rushton P."/>
            <person name="Sanderfoot A."/>
            <person name="Schween G."/>
            <person name="Shiu S.-H."/>
            <person name="Stueber K."/>
            <person name="Theodoulou F.L."/>
            <person name="Tu H."/>
            <person name="Van de Peer Y."/>
            <person name="Verrier P.J."/>
            <person name="Waters E."/>
            <person name="Wood A."/>
            <person name="Yang L."/>
            <person name="Cove D."/>
            <person name="Cuming A."/>
            <person name="Hasebe M."/>
            <person name="Lucas S."/>
            <person name="Mishler D.B."/>
            <person name="Reski R."/>
            <person name="Grigoriev I."/>
            <person name="Quatrano R.S."/>
            <person name="Boore J.L."/>
        </authorList>
    </citation>
    <scope>NUCLEOTIDE SEQUENCE [LARGE SCALE GENOMIC DNA]</scope>
    <source>
        <strain evidence="1 2">cv. Gransden 2004</strain>
    </source>
</reference>
<dbReference type="EMBL" id="ABEU02000002">
    <property type="status" value="NOT_ANNOTATED_CDS"/>
    <property type="molecule type" value="Genomic_DNA"/>
</dbReference>
<dbReference type="Proteomes" id="UP000006727">
    <property type="component" value="Chromosome 2"/>
</dbReference>
<evidence type="ECO:0000313" key="2">
    <source>
        <dbReference type="Proteomes" id="UP000006727"/>
    </source>
</evidence>
<protein>
    <submittedName>
        <fullName evidence="1">Uncharacterized protein</fullName>
    </submittedName>
</protein>
<evidence type="ECO:0000313" key="1">
    <source>
        <dbReference type="EnsemblPlants" id="Pp3c2_30420V3.3"/>
    </source>
</evidence>
<name>A0A7I4FKT1_PHYPA</name>
<sequence length="32" mass="3278">MAEICGVMCPKVEQCGSDPTIAQICGSRPPGV</sequence>
<dbReference type="EnsemblPlants" id="Pp3c2_30420V3.3">
    <property type="protein sequence ID" value="Pp3c2_30420V3.3"/>
    <property type="gene ID" value="Pp3c2_30420"/>
</dbReference>
<keyword evidence="2" id="KW-1185">Reference proteome</keyword>
<dbReference type="Gramene" id="Pp3c2_30420V3.3">
    <property type="protein sequence ID" value="Pp3c2_30420V3.3"/>
    <property type="gene ID" value="Pp3c2_30420"/>
</dbReference>
<organism evidence="1 2">
    <name type="scientific">Physcomitrium patens</name>
    <name type="common">Spreading-leaved earth moss</name>
    <name type="synonym">Physcomitrella patens</name>
    <dbReference type="NCBI Taxonomy" id="3218"/>
    <lineage>
        <taxon>Eukaryota</taxon>
        <taxon>Viridiplantae</taxon>
        <taxon>Streptophyta</taxon>
        <taxon>Embryophyta</taxon>
        <taxon>Bryophyta</taxon>
        <taxon>Bryophytina</taxon>
        <taxon>Bryopsida</taxon>
        <taxon>Funariidae</taxon>
        <taxon>Funariales</taxon>
        <taxon>Funariaceae</taxon>
        <taxon>Physcomitrium</taxon>
    </lineage>
</organism>
<dbReference type="AlphaFoldDB" id="A0A7I4FKT1"/>
<proteinExistence type="predicted"/>